<dbReference type="CDD" id="cd06222">
    <property type="entry name" value="RNase_H_like"/>
    <property type="match status" value="1"/>
</dbReference>
<dbReference type="Pfam" id="PF13456">
    <property type="entry name" value="RVT_3"/>
    <property type="match status" value="1"/>
</dbReference>
<dbReference type="InterPro" id="IPR012337">
    <property type="entry name" value="RNaseH-like_sf"/>
</dbReference>
<reference evidence="2 3" key="1">
    <citation type="journal article" date="2021" name="bioRxiv">
        <title>Chromosome-scale and haplotype-resolved genome assembly of a tetraploid potato cultivar.</title>
        <authorList>
            <person name="Sun H."/>
            <person name="Jiao W.-B."/>
            <person name="Krause K."/>
            <person name="Campoy J.A."/>
            <person name="Goel M."/>
            <person name="Folz-Donahue K."/>
            <person name="Kukat C."/>
            <person name="Huettel B."/>
            <person name="Schneeberger K."/>
        </authorList>
    </citation>
    <scope>NUCLEOTIDE SEQUENCE [LARGE SCALE GENOMIC DNA]</scope>
    <source>
        <strain evidence="2">SolTubOtavaFocal</strain>
        <tissue evidence="2">Leaves</tissue>
    </source>
</reference>
<evidence type="ECO:0000259" key="1">
    <source>
        <dbReference type="Pfam" id="PF13456"/>
    </source>
</evidence>
<dbReference type="InterPro" id="IPR044730">
    <property type="entry name" value="RNase_H-like_dom_plant"/>
</dbReference>
<accession>A0ABQ7UVL8</accession>
<dbReference type="Proteomes" id="UP000826656">
    <property type="component" value="Unassembled WGS sequence"/>
</dbReference>
<feature type="domain" description="RNase H type-1" evidence="1">
    <location>
        <begin position="149"/>
        <end position="221"/>
    </location>
</feature>
<comment type="caution">
    <text evidence="2">The sequence shown here is derived from an EMBL/GenBank/DDBJ whole genome shotgun (WGS) entry which is preliminary data.</text>
</comment>
<dbReference type="InterPro" id="IPR002156">
    <property type="entry name" value="RNaseH_domain"/>
</dbReference>
<evidence type="ECO:0000313" key="2">
    <source>
        <dbReference type="EMBL" id="KAH0755885.1"/>
    </source>
</evidence>
<dbReference type="Gene3D" id="3.30.420.10">
    <property type="entry name" value="Ribonuclease H-like superfamily/Ribonuclease H"/>
    <property type="match status" value="1"/>
</dbReference>
<dbReference type="InterPro" id="IPR053151">
    <property type="entry name" value="RNase_H-like"/>
</dbReference>
<evidence type="ECO:0000313" key="3">
    <source>
        <dbReference type="Proteomes" id="UP000826656"/>
    </source>
</evidence>
<dbReference type="SUPFAM" id="SSF53098">
    <property type="entry name" value="Ribonuclease H-like"/>
    <property type="match status" value="1"/>
</dbReference>
<dbReference type="EMBL" id="JAIVGD010000018">
    <property type="protein sequence ID" value="KAH0755885.1"/>
    <property type="molecule type" value="Genomic_DNA"/>
</dbReference>
<dbReference type="InterPro" id="IPR036397">
    <property type="entry name" value="RNaseH_sf"/>
</dbReference>
<protein>
    <recommendedName>
        <fullName evidence="1">RNase H type-1 domain-containing protein</fullName>
    </recommendedName>
</protein>
<dbReference type="PANTHER" id="PTHR47723">
    <property type="entry name" value="OS05G0353850 PROTEIN"/>
    <property type="match status" value="1"/>
</dbReference>
<name>A0ABQ7UVL8_SOLTU</name>
<sequence length="264" mass="30835">MGALYHILPEAGEDEIKVENFTNAQQWDEQKLGEHLPKEYVMLVMTNIPLPKQTIRLDKPFWMLEASGCMLMKWCKEWGLILHQDVGIHIEGLQLSQVAIKWWTSDCCPILKPLMIIIWNLWKRRNSLKHGRPSSYDNLDFKGEDIREGTNLEAEAIAIREALAHCVTEGIRKVCLETNSQVLIKFVTRVWKVPWNLAVIIDDIWGFSQDCHVRIQHVYKEELPRQARKIVKLDKQQLPTLRIRTKKTDKERDGEQENAVTFIT</sequence>
<proteinExistence type="predicted"/>
<gene>
    <name evidence="2" type="ORF">KY290_026155</name>
</gene>
<organism evidence="2 3">
    <name type="scientific">Solanum tuberosum</name>
    <name type="common">Potato</name>
    <dbReference type="NCBI Taxonomy" id="4113"/>
    <lineage>
        <taxon>Eukaryota</taxon>
        <taxon>Viridiplantae</taxon>
        <taxon>Streptophyta</taxon>
        <taxon>Embryophyta</taxon>
        <taxon>Tracheophyta</taxon>
        <taxon>Spermatophyta</taxon>
        <taxon>Magnoliopsida</taxon>
        <taxon>eudicotyledons</taxon>
        <taxon>Gunneridae</taxon>
        <taxon>Pentapetalae</taxon>
        <taxon>asterids</taxon>
        <taxon>lamiids</taxon>
        <taxon>Solanales</taxon>
        <taxon>Solanaceae</taxon>
        <taxon>Solanoideae</taxon>
        <taxon>Solaneae</taxon>
        <taxon>Solanum</taxon>
    </lineage>
</organism>
<keyword evidence="3" id="KW-1185">Reference proteome</keyword>
<dbReference type="PANTHER" id="PTHR47723:SF24">
    <property type="entry name" value="RNASE H TYPE-1 DOMAIN-CONTAINING PROTEIN"/>
    <property type="match status" value="1"/>
</dbReference>